<keyword evidence="3" id="KW-0328">Glycosyltransferase</keyword>
<proteinExistence type="predicted"/>
<reference evidence="10 11" key="1">
    <citation type="journal article" date="2015" name="Nature">
        <title>rRNA introns, odd ribosomes, and small enigmatic genomes across a large radiation of phyla.</title>
        <authorList>
            <person name="Brown C.T."/>
            <person name="Hug L.A."/>
            <person name="Thomas B.C."/>
            <person name="Sharon I."/>
            <person name="Castelle C.J."/>
            <person name="Singh A."/>
            <person name="Wilkins M.J."/>
            <person name="Williams K.H."/>
            <person name="Banfield J.F."/>
        </authorList>
    </citation>
    <scope>NUCLEOTIDE SEQUENCE [LARGE SCALE GENOMIC DNA]</scope>
</reference>
<feature type="transmembrane region" description="Helical" evidence="8">
    <location>
        <begin position="305"/>
        <end position="324"/>
    </location>
</feature>
<feature type="domain" description="Glycosyltransferase RgtA/B/C/D-like" evidence="9">
    <location>
        <begin position="75"/>
        <end position="225"/>
    </location>
</feature>
<dbReference type="Proteomes" id="UP000034045">
    <property type="component" value="Unassembled WGS sequence"/>
</dbReference>
<dbReference type="PANTHER" id="PTHR33908:SF11">
    <property type="entry name" value="MEMBRANE PROTEIN"/>
    <property type="match status" value="1"/>
</dbReference>
<dbReference type="Pfam" id="PF13231">
    <property type="entry name" value="PMT_2"/>
    <property type="match status" value="1"/>
</dbReference>
<dbReference type="GO" id="GO:0016763">
    <property type="term" value="F:pentosyltransferase activity"/>
    <property type="evidence" value="ECO:0007669"/>
    <property type="project" value="TreeGrafter"/>
</dbReference>
<evidence type="ECO:0000313" key="11">
    <source>
        <dbReference type="Proteomes" id="UP000034045"/>
    </source>
</evidence>
<evidence type="ECO:0000256" key="4">
    <source>
        <dbReference type="ARBA" id="ARBA00022679"/>
    </source>
</evidence>
<evidence type="ECO:0000256" key="2">
    <source>
        <dbReference type="ARBA" id="ARBA00022475"/>
    </source>
</evidence>
<evidence type="ECO:0000313" key="10">
    <source>
        <dbReference type="EMBL" id="KKP51045.1"/>
    </source>
</evidence>
<name>A0A0G0CIL7_9BACT</name>
<dbReference type="EMBL" id="LBPD01000021">
    <property type="protein sequence ID" value="KKP51045.1"/>
    <property type="molecule type" value="Genomic_DNA"/>
</dbReference>
<evidence type="ECO:0000259" key="9">
    <source>
        <dbReference type="Pfam" id="PF13231"/>
    </source>
</evidence>
<feature type="transmembrane region" description="Helical" evidence="8">
    <location>
        <begin position="142"/>
        <end position="161"/>
    </location>
</feature>
<comment type="caution">
    <text evidence="10">The sequence shown here is derived from an EMBL/GenBank/DDBJ whole genome shotgun (WGS) entry which is preliminary data.</text>
</comment>
<evidence type="ECO:0000256" key="6">
    <source>
        <dbReference type="ARBA" id="ARBA00022989"/>
    </source>
</evidence>
<feature type="transmembrane region" description="Helical" evidence="8">
    <location>
        <begin position="94"/>
        <end position="113"/>
    </location>
</feature>
<dbReference type="GO" id="GO:0005886">
    <property type="term" value="C:plasma membrane"/>
    <property type="evidence" value="ECO:0007669"/>
    <property type="project" value="UniProtKB-SubCell"/>
</dbReference>
<keyword evidence="7 8" id="KW-0472">Membrane</keyword>
<sequence length="425" mass="50826">MKLKKLLDFIKKNKFYLIFILIFIIGMYLRFYKIDDYRTFGWDQARDAWKVRDIIKGQIVLIGPRTGVGQFHLGPFWYYLLTPFYLLTSMDPRAANYLNILVNIFNSAVIFIITKKIYDKNIALFVSFIYATNRYLIEINRVPWNVSLVPGVALLIFYAIYKVVYEKKYKWILVLSSLVGLFFHLHFSVVFLPLIILLSFILAKDKKRILIWSVASLPFLLVWLIPNVLYDIQTKNNNLNLFNNFLRDYLIEGFHFRFFLYRLNDAFIQFQTILSLPHTYKFIKFIIPAIFSIMVFFDKNKKQKILGYLILLWFLAPAVGYSFYGGLTSEYYMLMNSVLVIYILVYLQKRILKIKFKPILLTSIIFWACFTYFQSKDLWKKIPDRGLVDQKKAVQNRIYLNEKIEYKEGEIESYLWQIWVEDKKN</sequence>
<feature type="transmembrane region" description="Helical" evidence="8">
    <location>
        <begin position="209"/>
        <end position="230"/>
    </location>
</feature>
<feature type="transmembrane region" description="Helical" evidence="8">
    <location>
        <begin position="330"/>
        <end position="347"/>
    </location>
</feature>
<dbReference type="InterPro" id="IPR038731">
    <property type="entry name" value="RgtA/B/C-like"/>
</dbReference>
<evidence type="ECO:0000256" key="5">
    <source>
        <dbReference type="ARBA" id="ARBA00022692"/>
    </source>
</evidence>
<keyword evidence="2" id="KW-1003">Cell membrane</keyword>
<protein>
    <recommendedName>
        <fullName evidence="9">Glycosyltransferase RgtA/B/C/D-like domain-containing protein</fullName>
    </recommendedName>
</protein>
<dbReference type="AlphaFoldDB" id="A0A0G0CIL7"/>
<feature type="transmembrane region" description="Helical" evidence="8">
    <location>
        <begin position="282"/>
        <end position="298"/>
    </location>
</feature>
<dbReference type="InterPro" id="IPR050297">
    <property type="entry name" value="LipidA_mod_glycosyltrf_83"/>
</dbReference>
<comment type="subcellular location">
    <subcellularLocation>
        <location evidence="1">Cell membrane</location>
        <topology evidence="1">Multi-pass membrane protein</topology>
    </subcellularLocation>
</comment>
<accession>A0A0G0CIL7</accession>
<keyword evidence="5 8" id="KW-0812">Transmembrane</keyword>
<evidence type="ECO:0000256" key="7">
    <source>
        <dbReference type="ARBA" id="ARBA00023136"/>
    </source>
</evidence>
<keyword evidence="6 8" id="KW-1133">Transmembrane helix</keyword>
<evidence type="ECO:0000256" key="8">
    <source>
        <dbReference type="SAM" id="Phobius"/>
    </source>
</evidence>
<gene>
    <name evidence="10" type="ORF">UR42_C0021G0002</name>
</gene>
<evidence type="ECO:0000256" key="3">
    <source>
        <dbReference type="ARBA" id="ARBA00022676"/>
    </source>
</evidence>
<feature type="transmembrane region" description="Helical" evidence="8">
    <location>
        <begin position="15"/>
        <end position="32"/>
    </location>
</feature>
<feature type="transmembrane region" description="Helical" evidence="8">
    <location>
        <begin position="181"/>
        <end position="202"/>
    </location>
</feature>
<organism evidence="10 11">
    <name type="scientific">Candidatus Roizmanbacteria bacterium GW2011_GWA2_33_33</name>
    <dbReference type="NCBI Taxonomy" id="1618476"/>
    <lineage>
        <taxon>Bacteria</taxon>
        <taxon>Candidatus Roizmaniibacteriota</taxon>
    </lineage>
</organism>
<dbReference type="GO" id="GO:0009103">
    <property type="term" value="P:lipopolysaccharide biosynthetic process"/>
    <property type="evidence" value="ECO:0007669"/>
    <property type="project" value="UniProtKB-ARBA"/>
</dbReference>
<dbReference type="PANTHER" id="PTHR33908">
    <property type="entry name" value="MANNOSYLTRANSFERASE YKCB-RELATED"/>
    <property type="match status" value="1"/>
</dbReference>
<evidence type="ECO:0000256" key="1">
    <source>
        <dbReference type="ARBA" id="ARBA00004651"/>
    </source>
</evidence>
<keyword evidence="4" id="KW-0808">Transferase</keyword>